<keyword evidence="4" id="KW-1185">Reference proteome</keyword>
<dbReference type="InterPro" id="IPR023214">
    <property type="entry name" value="HAD_sf"/>
</dbReference>
<dbReference type="EMBL" id="LWDE02000010">
    <property type="protein sequence ID" value="KAE8255852.1"/>
    <property type="molecule type" value="Genomic_DNA"/>
</dbReference>
<dbReference type="Proteomes" id="UP000077684">
    <property type="component" value="Unassembled WGS sequence"/>
</dbReference>
<feature type="compositionally biased region" description="Basic and acidic residues" evidence="1">
    <location>
        <begin position="379"/>
        <end position="397"/>
    </location>
</feature>
<protein>
    <recommendedName>
        <fullName evidence="2">FCP1 homology domain-containing protein</fullName>
    </recommendedName>
</protein>
<feature type="region of interest" description="Disordered" evidence="1">
    <location>
        <begin position="186"/>
        <end position="242"/>
    </location>
</feature>
<comment type="caution">
    <text evidence="3">The sequence shown here is derived from an EMBL/GenBank/DDBJ whole genome shotgun (WGS) entry which is preliminary data.</text>
</comment>
<feature type="region of interest" description="Disordered" evidence="1">
    <location>
        <begin position="549"/>
        <end position="613"/>
    </location>
</feature>
<feature type="compositionally biased region" description="Low complexity" evidence="1">
    <location>
        <begin position="566"/>
        <end position="589"/>
    </location>
</feature>
<feature type="compositionally biased region" description="Polar residues" evidence="1">
    <location>
        <begin position="198"/>
        <end position="215"/>
    </location>
</feature>
<feature type="region of interest" description="Disordered" evidence="1">
    <location>
        <begin position="1"/>
        <end position="64"/>
    </location>
</feature>
<feature type="compositionally biased region" description="Pro residues" evidence="1">
    <location>
        <begin position="1"/>
        <end position="12"/>
    </location>
</feature>
<organism evidence="3 4">
    <name type="scientific">Tilletia controversa</name>
    <name type="common">dwarf bunt fungus</name>
    <dbReference type="NCBI Taxonomy" id="13291"/>
    <lineage>
        <taxon>Eukaryota</taxon>
        <taxon>Fungi</taxon>
        <taxon>Dikarya</taxon>
        <taxon>Basidiomycota</taxon>
        <taxon>Ustilaginomycotina</taxon>
        <taxon>Exobasidiomycetes</taxon>
        <taxon>Tilletiales</taxon>
        <taxon>Tilletiaceae</taxon>
        <taxon>Tilletia</taxon>
    </lineage>
</organism>
<dbReference type="AlphaFoldDB" id="A0A8X7T0C8"/>
<feature type="compositionally biased region" description="Gly residues" evidence="1">
    <location>
        <begin position="549"/>
        <end position="565"/>
    </location>
</feature>
<reference evidence="3" key="2">
    <citation type="journal article" date="2019" name="IMA Fungus">
        <title>Genome sequencing and comparison of five Tilletia species to identify candidate genes for the detection of regulated species infecting wheat.</title>
        <authorList>
            <person name="Nguyen H.D.T."/>
            <person name="Sultana T."/>
            <person name="Kesanakurti P."/>
            <person name="Hambleton S."/>
        </authorList>
    </citation>
    <scope>NUCLEOTIDE SEQUENCE</scope>
    <source>
        <strain evidence="3">DAOMC 236426</strain>
    </source>
</reference>
<evidence type="ECO:0000313" key="3">
    <source>
        <dbReference type="EMBL" id="KAE8255852.1"/>
    </source>
</evidence>
<dbReference type="Gene3D" id="3.40.50.1000">
    <property type="entry name" value="HAD superfamily/HAD-like"/>
    <property type="match status" value="2"/>
</dbReference>
<accession>A0A8X7T0C8</accession>
<evidence type="ECO:0000313" key="4">
    <source>
        <dbReference type="Proteomes" id="UP000077684"/>
    </source>
</evidence>
<dbReference type="SMART" id="SM00577">
    <property type="entry name" value="CPDc"/>
    <property type="match status" value="1"/>
</dbReference>
<proteinExistence type="predicted"/>
<sequence length="645" mass="69370">MATMTPPSPPRPSAGLSRPYAISARSFAVPLTATQTPTEEHQHKKKKRRPNPPTPQMINPGMRNTIRPSYTRLASLPPQQTEAENPLLVLLDLNGTLLYRPNRASSSSTASANPIHRPYLRSFLLYALGIPTEHEEHLARTAKLEHSILHTVKDWSGDVRPNKKAKERNRLAAEDALLQLDALQVAPHHDHSAATDAGSPSETSGTQAKATQPQPAMSEDTHAKYGPWTPLPPSSSAKLANAEAHKPRLNLIIWSSAKPENVHRMARSIFLPTWDEPHPAPQEGEQEEDRLNTRLAAHVGIPPTSHSSVALLSRIQNIWSRDTLVPLNSPHYNNKVQCVKDLEIVWYALNVDDGSKAQLKGHHALEGRDQQVSGRLSALERQKQDNSRPDHDARDWEPAFAQEDPGAGTSFPQLGSTPGHGSFAAEAAHLSTLHGPWSPSNTLLLDDSPLKAALQPHNHLCVPEFDEVGAKRAKGLRQRLSGVYPDLDLWEQDVDLVLRGEGGVGEGEVEVDDVLLQLVGVLDRAKHQVNVAAWIRAGGLGGFGGGAGAGAGAGSIGREGAGGRRGNSPGVKSTVPSSPSSSSSASNSPNWRRRESGAAGAAPSDGNSVPTPTATTATAMKFVTAKEWARRGRAVLKQLGIPLLL</sequence>
<feature type="domain" description="FCP1 homology" evidence="2">
    <location>
        <begin position="85"/>
        <end position="472"/>
    </location>
</feature>
<reference evidence="3" key="1">
    <citation type="submission" date="2016-04" db="EMBL/GenBank/DDBJ databases">
        <authorList>
            <person name="Nguyen H.D."/>
            <person name="Samba Siva P."/>
            <person name="Cullis J."/>
            <person name="Levesque C.A."/>
            <person name="Hambleton S."/>
        </authorList>
    </citation>
    <scope>NUCLEOTIDE SEQUENCE</scope>
    <source>
        <strain evidence="3">DAOMC 236426</strain>
    </source>
</reference>
<name>A0A8X7T0C8_9BASI</name>
<dbReference type="InterPro" id="IPR004274">
    <property type="entry name" value="FCP1_dom"/>
</dbReference>
<gene>
    <name evidence="3" type="ORF">A4X06_0g214</name>
</gene>
<feature type="region of interest" description="Disordered" evidence="1">
    <location>
        <begin position="379"/>
        <end position="422"/>
    </location>
</feature>
<evidence type="ECO:0000259" key="2">
    <source>
        <dbReference type="SMART" id="SM00577"/>
    </source>
</evidence>
<evidence type="ECO:0000256" key="1">
    <source>
        <dbReference type="SAM" id="MobiDB-lite"/>
    </source>
</evidence>